<dbReference type="eggNOG" id="KOG2397">
    <property type="taxonomic scope" value="Eukaryota"/>
</dbReference>
<accession>B8CBG6</accession>
<evidence type="ECO:0000256" key="1">
    <source>
        <dbReference type="ARBA" id="ARBA00022387"/>
    </source>
</evidence>
<feature type="domain" description="Glucosidase 2 subunit beta-like" evidence="5">
    <location>
        <begin position="692"/>
        <end position="794"/>
    </location>
</feature>
<dbReference type="PaxDb" id="35128-Thaps24671"/>
<dbReference type="InParanoid" id="B8CBG6"/>
<feature type="compositionally biased region" description="Basic and acidic residues" evidence="3">
    <location>
        <begin position="342"/>
        <end position="355"/>
    </location>
</feature>
<dbReference type="HOGENOM" id="CLU_300073_0_0_1"/>
<keyword evidence="7" id="KW-1185">Reference proteome</keyword>
<dbReference type="Pfam" id="PF13015">
    <property type="entry name" value="PRKCSH_1"/>
    <property type="match status" value="1"/>
</dbReference>
<dbReference type="Gene3D" id="2.70.130.10">
    <property type="entry name" value="Mannose-6-phosphate receptor binding domain"/>
    <property type="match status" value="1"/>
</dbReference>
<dbReference type="Pfam" id="PF12999">
    <property type="entry name" value="PRKCSH-like"/>
    <property type="match status" value="1"/>
</dbReference>
<dbReference type="PANTHER" id="PTHR12630">
    <property type="entry name" value="N-LINKED OLIGOSACCHARIDE PROCESSING"/>
    <property type="match status" value="1"/>
</dbReference>
<feature type="compositionally biased region" description="Acidic residues" evidence="3">
    <location>
        <begin position="356"/>
        <end position="385"/>
    </location>
</feature>
<dbReference type="SUPFAM" id="SSF50911">
    <property type="entry name" value="Mannose 6-phosphate receptor domain"/>
    <property type="match status" value="1"/>
</dbReference>
<dbReference type="GO" id="GO:0017177">
    <property type="term" value="C:glucosidase II complex"/>
    <property type="evidence" value="ECO:0000318"/>
    <property type="project" value="GO_Central"/>
</dbReference>
<dbReference type="EMBL" id="CM000648">
    <property type="protein sequence ID" value="EED89124.1"/>
    <property type="molecule type" value="Genomic_DNA"/>
</dbReference>
<feature type="region of interest" description="Disordered" evidence="3">
    <location>
        <begin position="788"/>
        <end position="808"/>
    </location>
</feature>
<dbReference type="InterPro" id="IPR009011">
    <property type="entry name" value="Man6P_isomerase_rcpt-bd_dom_sf"/>
</dbReference>
<name>B8CBG6_THAPS</name>
<dbReference type="InterPro" id="IPR028146">
    <property type="entry name" value="PRKCSH_N"/>
</dbReference>
<evidence type="ECO:0000313" key="6">
    <source>
        <dbReference type="EMBL" id="EED89124.1"/>
    </source>
</evidence>
<feature type="region of interest" description="Disordered" evidence="3">
    <location>
        <begin position="439"/>
        <end position="477"/>
    </location>
</feature>
<evidence type="ECO:0000259" key="5">
    <source>
        <dbReference type="Pfam" id="PF13015"/>
    </source>
</evidence>
<keyword evidence="2" id="KW-0256">Endoplasmic reticulum</keyword>
<dbReference type="RefSeq" id="XP_002293388.1">
    <property type="nucleotide sequence ID" value="XM_002293352.1"/>
</dbReference>
<reference evidence="6 7" key="1">
    <citation type="journal article" date="2004" name="Science">
        <title>The genome of the diatom Thalassiosira pseudonana: ecology, evolution, and metabolism.</title>
        <authorList>
            <person name="Armbrust E.V."/>
            <person name="Berges J.A."/>
            <person name="Bowler C."/>
            <person name="Green B.R."/>
            <person name="Martinez D."/>
            <person name="Putnam N.H."/>
            <person name="Zhou S."/>
            <person name="Allen A.E."/>
            <person name="Apt K.E."/>
            <person name="Bechner M."/>
            <person name="Brzezinski M.A."/>
            <person name="Chaal B.K."/>
            <person name="Chiovitti A."/>
            <person name="Davis A.K."/>
            <person name="Demarest M.S."/>
            <person name="Detter J.C."/>
            <person name="Glavina T."/>
            <person name="Goodstein D."/>
            <person name="Hadi M.Z."/>
            <person name="Hellsten U."/>
            <person name="Hildebrand M."/>
            <person name="Jenkins B.D."/>
            <person name="Jurka J."/>
            <person name="Kapitonov V.V."/>
            <person name="Kroger N."/>
            <person name="Lau W.W."/>
            <person name="Lane T.W."/>
            <person name="Larimer F.W."/>
            <person name="Lippmeier J.C."/>
            <person name="Lucas S."/>
            <person name="Medina M."/>
            <person name="Montsant A."/>
            <person name="Obornik M."/>
            <person name="Parker M.S."/>
            <person name="Palenik B."/>
            <person name="Pazour G.J."/>
            <person name="Richardson P.M."/>
            <person name="Rynearson T.A."/>
            <person name="Saito M.A."/>
            <person name="Schwartz D.C."/>
            <person name="Thamatrakoln K."/>
            <person name="Valentin K."/>
            <person name="Vardi A."/>
            <person name="Wilkerson F.P."/>
            <person name="Rokhsar D.S."/>
        </authorList>
    </citation>
    <scope>NUCLEOTIDE SEQUENCE [LARGE SCALE GENOMIC DNA]</scope>
    <source>
        <strain evidence="6 7">CCMP1335</strain>
    </source>
</reference>
<evidence type="ECO:0000313" key="7">
    <source>
        <dbReference type="Proteomes" id="UP000001449"/>
    </source>
</evidence>
<evidence type="ECO:0000259" key="4">
    <source>
        <dbReference type="Pfam" id="PF12999"/>
    </source>
</evidence>
<organism evidence="6 7">
    <name type="scientific">Thalassiosira pseudonana</name>
    <name type="common">Marine diatom</name>
    <name type="synonym">Cyclotella nana</name>
    <dbReference type="NCBI Taxonomy" id="35128"/>
    <lineage>
        <taxon>Eukaryota</taxon>
        <taxon>Sar</taxon>
        <taxon>Stramenopiles</taxon>
        <taxon>Ochrophyta</taxon>
        <taxon>Bacillariophyta</taxon>
        <taxon>Coscinodiscophyceae</taxon>
        <taxon>Thalassiosirophycidae</taxon>
        <taxon>Thalassiosirales</taxon>
        <taxon>Thalassiosiraceae</taxon>
        <taxon>Thalassiosira</taxon>
    </lineage>
</organism>
<reference evidence="6 7" key="2">
    <citation type="journal article" date="2008" name="Nature">
        <title>The Phaeodactylum genome reveals the evolutionary history of diatom genomes.</title>
        <authorList>
            <person name="Bowler C."/>
            <person name="Allen A.E."/>
            <person name="Badger J.H."/>
            <person name="Grimwood J."/>
            <person name="Jabbari K."/>
            <person name="Kuo A."/>
            <person name="Maheswari U."/>
            <person name="Martens C."/>
            <person name="Maumus F."/>
            <person name="Otillar R.P."/>
            <person name="Rayko E."/>
            <person name="Salamov A."/>
            <person name="Vandepoele K."/>
            <person name="Beszteri B."/>
            <person name="Gruber A."/>
            <person name="Heijde M."/>
            <person name="Katinka M."/>
            <person name="Mock T."/>
            <person name="Valentin K."/>
            <person name="Verret F."/>
            <person name="Berges J.A."/>
            <person name="Brownlee C."/>
            <person name="Cadoret J.P."/>
            <person name="Chiovitti A."/>
            <person name="Choi C.J."/>
            <person name="Coesel S."/>
            <person name="De Martino A."/>
            <person name="Detter J.C."/>
            <person name="Durkin C."/>
            <person name="Falciatore A."/>
            <person name="Fournet J."/>
            <person name="Haruta M."/>
            <person name="Huysman M.J."/>
            <person name="Jenkins B.D."/>
            <person name="Jiroutova K."/>
            <person name="Jorgensen R.E."/>
            <person name="Joubert Y."/>
            <person name="Kaplan A."/>
            <person name="Kroger N."/>
            <person name="Kroth P.G."/>
            <person name="La Roche J."/>
            <person name="Lindquist E."/>
            <person name="Lommer M."/>
            <person name="Martin-Jezequel V."/>
            <person name="Lopez P.J."/>
            <person name="Lucas S."/>
            <person name="Mangogna M."/>
            <person name="McGinnis K."/>
            <person name="Medlin L.K."/>
            <person name="Montsant A."/>
            <person name="Oudot-Le Secq M.P."/>
            <person name="Napoli C."/>
            <person name="Obornik M."/>
            <person name="Parker M.S."/>
            <person name="Petit J.L."/>
            <person name="Porcel B.M."/>
            <person name="Poulsen N."/>
            <person name="Robison M."/>
            <person name="Rychlewski L."/>
            <person name="Rynearson T.A."/>
            <person name="Schmutz J."/>
            <person name="Shapiro H."/>
            <person name="Siaut M."/>
            <person name="Stanley M."/>
            <person name="Sussman M.R."/>
            <person name="Taylor A.R."/>
            <person name="Vardi A."/>
            <person name="von Dassow P."/>
            <person name="Vyverman W."/>
            <person name="Willis A."/>
            <person name="Wyrwicz L.S."/>
            <person name="Rokhsar D.S."/>
            <person name="Weissenbach J."/>
            <person name="Armbrust E.V."/>
            <person name="Green B.R."/>
            <person name="Van de Peer Y."/>
            <person name="Grigoriev I.V."/>
        </authorList>
    </citation>
    <scope>NUCLEOTIDE SEQUENCE [LARGE SCALE GENOMIC DNA]</scope>
    <source>
        <strain evidence="6 7">CCMP1335</strain>
    </source>
</reference>
<dbReference type="AlphaFoldDB" id="B8CBG6"/>
<feature type="compositionally biased region" description="Basic and acidic residues" evidence="3">
    <location>
        <begin position="450"/>
        <end position="470"/>
    </location>
</feature>
<protein>
    <recommendedName>
        <fullName evidence="1">Glucosidase 2 subunit beta</fullName>
    </recommendedName>
</protein>
<dbReference type="KEGG" id="tps:THAPSDRAFT_24671"/>
<dbReference type="Proteomes" id="UP000001449">
    <property type="component" value="Chromosome 13"/>
</dbReference>
<dbReference type="GO" id="GO:0006491">
    <property type="term" value="P:N-glycan processing"/>
    <property type="evidence" value="ECO:0000318"/>
    <property type="project" value="GO_Central"/>
</dbReference>
<evidence type="ECO:0000256" key="3">
    <source>
        <dbReference type="SAM" id="MobiDB-lite"/>
    </source>
</evidence>
<evidence type="ECO:0000256" key="2">
    <source>
        <dbReference type="ARBA" id="ARBA00022824"/>
    </source>
</evidence>
<feature type="region of interest" description="Disordered" evidence="3">
    <location>
        <begin position="342"/>
        <end position="411"/>
    </location>
</feature>
<dbReference type="PANTHER" id="PTHR12630:SF1">
    <property type="entry name" value="GLUCOSIDASE 2 SUBUNIT BETA"/>
    <property type="match status" value="1"/>
</dbReference>
<dbReference type="InterPro" id="IPR039794">
    <property type="entry name" value="Gtb1-like"/>
</dbReference>
<gene>
    <name evidence="6" type="ORF">THAPSDRAFT_24671</name>
</gene>
<sequence length="999" mass="109739">MYSLASALYAISLALSILQQNQHKMFASASVSWSLECASNAWFDGAPKTLHTIFADRINDGYCDCPLDGLDEPETGACSGSMDGMWAGVPAIVKNAAVANSFVCPQQPSLRLPLSRVNDGICDCCDGADEHLSPLAPSASSSEPSTSACPDICDAVLAAERAAKAKAEEDYKVGSQKRLESIAQYQKWNESTRRNLQQLKDVELAKVNNDVSEVEQELMLSKIALAKEWLRVVKEDVLNSVPLMGIVGKTSQSSSNNHMSLDDLASFIISLCWVSGEASSANVASGRCLPLDRASMDVGILWDHTTEESLPTFHYLDSDNEASLLDFGEKILLRLEGNDSATEKPLKKNNKQYEKDESEPDYGDDDYFGDDYEDYRDEGDVESSDSAEVASSETDEIQQKEPNPDDSMVGSRLKRLHLASTRQLFKEQAKLLLEYASTVHNESEEEENGHEESSSLDERETLEGGEETKSPHSSGIDPMAVKMVTSTIGKRLSNISRGEASAKSAAPYIVSLMKNRSGGGSVLDDLQSLAIMAMYHSNVRTKDLAEIVYTTSSEFHSATKTQDETSCSAVSPWSNMCPPRVVSLQGDAKHTFPPPFVFEAARQRCEKREDALVADEKEFPTSMPEGYYNYYTPQPRGSADELSSLFSNVDTLHKMPTDIVELRERKGKLDNSKKSLLSTISKLESETGSGGNSPKFGVDGELYIIRDTCHTVESGKYEYEVCIFGKATQRDAGQKSGGTNLGSWDKVERYDGGRRLKWSGGTKCWNGPARSAEVVVTCGSETKLLTADEPETCRPPPPPTHTHKHHKPFPSEMKVNVHFLELATVGSEQNLNVLWHLVDIQSPPQLSQSALPQGWAILEGDLVVFPSLASGAGEMEMVRFVGPKTSHVSEKGDEDALPLLAAGVEYPQFPQLIVSLAEERGVSLREMYEAPLDLVLRTQPPNLGLRDLYSNDDEAYEGFWQNPPVARRRGPSGDPWRISLKDCVWKQTVELPTAKGDEL</sequence>
<proteinExistence type="predicted"/>
<dbReference type="GeneID" id="7447825"/>
<feature type="domain" description="Glucosidase II beta subunit N-terminal" evidence="4">
    <location>
        <begin position="54"/>
        <end position="202"/>
    </location>
</feature>
<dbReference type="OMA" id="KYEYEVC"/>
<dbReference type="InterPro" id="IPR036607">
    <property type="entry name" value="PRKCSH"/>
</dbReference>
<dbReference type="STRING" id="35128.B8CBG6"/>